<dbReference type="EMBL" id="ATAY01000030">
    <property type="protein sequence ID" value="EPR12208.1"/>
    <property type="molecule type" value="Genomic_DNA"/>
</dbReference>
<accession>U4R1Z5</accession>
<dbReference type="Gene3D" id="3.40.630.30">
    <property type="match status" value="1"/>
</dbReference>
<dbReference type="STRING" id="1330534.L323_08970"/>
<dbReference type="Proteomes" id="UP000016860">
    <property type="component" value="Unassembled WGS sequence"/>
</dbReference>
<dbReference type="OrthoDB" id="5419426at2"/>
<organism evidence="2 3">
    <name type="scientific">Ruminiclostridium papyrosolvens C7</name>
    <dbReference type="NCBI Taxonomy" id="1330534"/>
    <lineage>
        <taxon>Bacteria</taxon>
        <taxon>Bacillati</taxon>
        <taxon>Bacillota</taxon>
        <taxon>Clostridia</taxon>
        <taxon>Eubacteriales</taxon>
        <taxon>Oscillospiraceae</taxon>
        <taxon>Ruminiclostridium</taxon>
    </lineage>
</organism>
<dbReference type="RefSeq" id="WP_020815336.1">
    <property type="nucleotide sequence ID" value="NZ_ATAY01000030.1"/>
</dbReference>
<dbReference type="PROSITE" id="PS51186">
    <property type="entry name" value="GNAT"/>
    <property type="match status" value="1"/>
</dbReference>
<dbReference type="SUPFAM" id="SSF55729">
    <property type="entry name" value="Acyl-CoA N-acyltransferases (Nat)"/>
    <property type="match status" value="1"/>
</dbReference>
<sequence length="288" mass="33225">MTRNYSQLNKYEAEKLLEFINRNKINKTSLEDMEKQYRAEGFDYGKGVIVIINQDNIIGLASVVLKECKEKGIAYVIKVDINENVEDKKSAICEILQESKYIAKKYGANQVYLGTKDDTIIKILKNLGMEKLYSVIRMKLDDRNVKYKPLDLIELSEQNKNEYLTIYNNSFREVPNGSTLTEKEVEEYVKNADENNCYYIVTVNNEKVGFLQFNIEEGIGEFDLGLLKVVRGKGYGKLLLETAISFLNEKKVAEIDLIVVTKNIVALNMYKKRGFKENVLLSDWFQVL</sequence>
<dbReference type="PATRIC" id="fig|1330534.3.peg.1782"/>
<evidence type="ECO:0000313" key="3">
    <source>
        <dbReference type="Proteomes" id="UP000016860"/>
    </source>
</evidence>
<dbReference type="GO" id="GO:0016747">
    <property type="term" value="F:acyltransferase activity, transferring groups other than amino-acyl groups"/>
    <property type="evidence" value="ECO:0007669"/>
    <property type="project" value="InterPro"/>
</dbReference>
<feature type="domain" description="N-acetyltransferase" evidence="1">
    <location>
        <begin position="150"/>
        <end position="288"/>
    </location>
</feature>
<name>U4R1Z5_9FIRM</name>
<proteinExistence type="predicted"/>
<reference evidence="2 3" key="1">
    <citation type="journal article" date="2013" name="Genome Announc.">
        <title>Draft Genome Sequence of the Cellulolytic Bacterium Clostridium papyrosolvens C7 (ATCC 700395).</title>
        <authorList>
            <person name="Zepeda V."/>
            <person name="Dassa B."/>
            <person name="Borovok I."/>
            <person name="Lamed R."/>
            <person name="Bayer E.A."/>
            <person name="Cate J.H."/>
        </authorList>
    </citation>
    <scope>NUCLEOTIDE SEQUENCE [LARGE SCALE GENOMIC DNA]</scope>
    <source>
        <strain evidence="2 3">C7</strain>
    </source>
</reference>
<gene>
    <name evidence="2" type="ORF">L323_08970</name>
</gene>
<comment type="caution">
    <text evidence="2">The sequence shown here is derived from an EMBL/GenBank/DDBJ whole genome shotgun (WGS) entry which is preliminary data.</text>
</comment>
<dbReference type="InterPro" id="IPR016181">
    <property type="entry name" value="Acyl_CoA_acyltransferase"/>
</dbReference>
<dbReference type="InterPro" id="IPR000182">
    <property type="entry name" value="GNAT_dom"/>
</dbReference>
<dbReference type="Pfam" id="PF00583">
    <property type="entry name" value="Acetyltransf_1"/>
    <property type="match status" value="1"/>
</dbReference>
<evidence type="ECO:0000259" key="1">
    <source>
        <dbReference type="PROSITE" id="PS51186"/>
    </source>
</evidence>
<dbReference type="AlphaFoldDB" id="U4R1Z5"/>
<evidence type="ECO:0000313" key="2">
    <source>
        <dbReference type="EMBL" id="EPR12208.1"/>
    </source>
</evidence>
<dbReference type="CDD" id="cd04301">
    <property type="entry name" value="NAT_SF"/>
    <property type="match status" value="1"/>
</dbReference>
<protein>
    <recommendedName>
        <fullName evidence="1">N-acetyltransferase domain-containing protein</fullName>
    </recommendedName>
</protein>